<feature type="compositionally biased region" description="Low complexity" evidence="8">
    <location>
        <begin position="1267"/>
        <end position="1281"/>
    </location>
</feature>
<dbReference type="Proteomes" id="UP001190700">
    <property type="component" value="Unassembled WGS sequence"/>
</dbReference>
<dbReference type="SMART" id="SM00179">
    <property type="entry name" value="EGF_CA"/>
    <property type="match status" value="6"/>
</dbReference>
<comment type="caution">
    <text evidence="7">Lacks conserved residue(s) required for the propagation of feature annotation.</text>
</comment>
<feature type="compositionally biased region" description="Basic residues" evidence="8">
    <location>
        <begin position="1255"/>
        <end position="1264"/>
    </location>
</feature>
<feature type="region of interest" description="Disordered" evidence="8">
    <location>
        <begin position="2019"/>
        <end position="2072"/>
    </location>
</feature>
<gene>
    <name evidence="11" type="ORF">CYMTET_17234</name>
</gene>
<feature type="compositionally biased region" description="Polar residues" evidence="8">
    <location>
        <begin position="1840"/>
        <end position="1851"/>
    </location>
</feature>
<feature type="compositionally biased region" description="Low complexity" evidence="8">
    <location>
        <begin position="1"/>
        <end position="17"/>
    </location>
</feature>
<dbReference type="InterPro" id="IPR000742">
    <property type="entry name" value="EGF"/>
</dbReference>
<dbReference type="GO" id="GO:0005509">
    <property type="term" value="F:calcium ion binding"/>
    <property type="evidence" value="ECO:0007669"/>
    <property type="project" value="InterPro"/>
</dbReference>
<feature type="compositionally biased region" description="Basic and acidic residues" evidence="8">
    <location>
        <begin position="2045"/>
        <end position="2070"/>
    </location>
</feature>
<evidence type="ECO:0000256" key="6">
    <source>
        <dbReference type="ARBA" id="ARBA00023157"/>
    </source>
</evidence>
<keyword evidence="5" id="KW-0106">Calcium</keyword>
<protein>
    <recommendedName>
        <fullName evidence="10">EGF-like domain-containing protein</fullName>
    </recommendedName>
</protein>
<evidence type="ECO:0000313" key="11">
    <source>
        <dbReference type="EMBL" id="KAK3274589.1"/>
    </source>
</evidence>
<keyword evidence="2" id="KW-1003">Cell membrane</keyword>
<dbReference type="Pfam" id="PF07645">
    <property type="entry name" value="EGF_CA"/>
    <property type="match status" value="3"/>
</dbReference>
<dbReference type="Gene3D" id="2.60.220.50">
    <property type="match status" value="1"/>
</dbReference>
<dbReference type="InterPro" id="IPR002859">
    <property type="entry name" value="PKD/REJ-like"/>
</dbReference>
<sequence length="2858" mass="302629">MNPATSQPTSGPTSGPTFTPPPPPNPPPPSPPPPTIELTEGAAALYWTGFPNTTCVTFSGLTNISSLTVISSSVPNGTSALAYSLSGAAICSEDNWTCSFDLCGFSLGTTTLDGTIVFTAESGTPTSHLMSTVSSTISFSALSLTSFSSSSFNTSFRADFASQMAEAAGVSSDLVSISSISAGSVQVDSIVYITDSFPSASAAVFEAVISNSVGTVFTYSSFSSYGAISVSSVITGSAGPSVLYPVVVAAFPPQSPNAACATDPCFPGVPCTDLHNASQAYTCGPCPAGYIDGNPTSRGTECTDVDECADSALVNGGCDPLTVCTNFLGGRECSTCPDGYAGDGASGCSLAIMCSDNNGGCDVLTTCTEMADGTTECSACPTGYEGTGPTACTDLDRCAALPCFPGVACTDEPAPGLGYACGACPSGYDGDGVTCSDVDECAGLVHGGCDVLAECVNTLGGRTCGPCPSGYWGSGYAQCTLASPCHVDNGGCDRLVTCLDTTTGVPECGPCPEGYTGTGTTGCLDEDGCAAAGAEGGGCYPGVACADTPAPASGYTCGTCPVGMDGDGTTCWENLCFSTNGGCSPRATCTNDPSHPAGRVCGACPEGYSDEHADGTSCVDTDGCATSLCFPGVACTDVAAPGTGFACGECPGGYSGDGATCNDVDECARGDNGGCDAVTQCVNVLGGRECGECPEGFMGTGEVGCRRTQTCDVDNGGCHELTTCTEVWDRVECGDCPSGYEGSGETTCTDIDGCAPSPCFPRVMCTDVPAPGDGHACAACPEGYKGDGEACEKCILEMGIVSSTVVSGKVKSAFRNQVIANLAGLSDRECVPATETSFYWAGSASDGSLLTLNDELNKAGTLRLNFPKSTLTTHLAYTVTLAAHITASPEVKAEDGITFYVEPQALIALVTPSELQTGQDSHVFLDASASYDPDNEAADMSFTWRCVRADATGHCRDRDGMLLPSTWTASTISLSLEGSAEGLAYTFTLQVRKGAREAEVTATVTMTSGPLPVPAIVALPNKVNANEKVVLTSTVNSSDPTTLSLLWTAKPEAGTAALDLASVAATALTLANLVLRPDELQAGGAYTFQLSVEDSNGPAATSLRVVVNEPPSQGGLTVEPTEGTVLDTMFQMAAFGWVDEDTPLWYQMGYVVTGTSSSEMLNEFQPMANAKSMLPQEGLEAYAQEVTVYVHVRDALGALASSSASVAVWPAAVAIDAQFVDDQLAVSETAAANGDVDTSVLIVDALAMALNKNAKERRRRRRRGLLQSADAAAEQAPIEAEQAADRTRQRQSMMVVVEGARDNLQATDSSLERLTMSTQKVVDDPEEVDPTLQRTGFSMMEGVVSEAASPDSDAGITAGTTAAVGGALSSLVLAGVLNPSGEAGAPNPAAQGLSTLGAMGNVLTAGMVDGEEAATVDAPVLSMAVRQESLSDPNSKVFGSPLVTPSGSGVSFPRSIGGVAGGGSTAIQLLTSTVDPHINVSSNATNALRRLLIEQEELLESEAPNSVSSAVTSISLIDASGHEIEIRDLEEGISFTLPLEDPNSANGSAAPPQCMFWDTSIGRYDGAGCAALPNPRPRGVELIWRTLNASEVGGELHRMWTIDSSSWFLEACSESFDALYPEYLGMDEGMRKYIGEGCVAADMDNTASCWWQWDAEAFFGQGCEWDTELHCLCTHLTDFKAMQDQEVGTLAPPKVSTVGADDMGSLSPSDVLQSLTLLAVLAGLMLGCVLLSWLSDWGHKEGKLAVFRQLMSHQGTDVLWFRKFEDLWTWSLLAEQVYSPSVVLNGQLKNALSIAVDVSSTQPTKFSKRKARLNALDDSRGDSGPESTILPSEQDPAVPQSGTGSISQVPTATDLNDVTLEVFDVRHPPVYYPPVYQSTVSLEAVSEATASRKPVTEAAGYSSSLRALREELQERPTLDEQRSAGPRSMATGGGGIHRSRIYSGTEDSGNSLRRSQSTAVPSSASVVKQSKRPRAATMIEGPVEAVLRTLPPLKQSEPQQDPQTDMLLQVANRIVGGASGTSGTCAEHLHQESKRLHRMPSGHLAHKDPKRERTTSGHLGHKDPKRERTTSHLALSSNLAHQDAKRERAHSGHSVPRLEQTLALALGSSLRAGNKGALSLSPDSLSSQLALKRDSSIVRGGERRYLRQQSLETLIEPHLLARGDLYPEPHSGGPPPQYRENTQKQRLALSSGGAAKSEARRRTMRRALVLKAIQATRRSDLMSSEKLCDCVGFNFTALILSLPIEVLRRQAAAAVHAKCGLYKTRRGLAGTGEAPGARPEDDPVHDAARHLSVHHLLSLERMLGTAAVHAFLRLNSCLLEEVTLKHVAPAQDLPWECPPGKDFQWFCRMFEVMVQYGKRPGWYIRSRLYRLVTCQEPDGHFELSQDLVNALWAGHPDTPPEDSVVGNFDMETVLKAMPESLHGDPKLPQPKAEAWEAEAVWATVLAVALHEQLPCKWTVNPNAPPAERSPVTAASNRWLEADERPDWLRDLLPELRETAARLVDAWQQAHINRLIAIQTRMAVWWASVSEPQPSMWKVCYTWVATSAFWIVSSHPLVAIYLVKPTEPFSRAERLVVQVNVFIVMLSFCMFFYLSKAIECCADFKEYVGCPFAGSRTAECLGEATCEVLFKARTDGFLPIELGEEGFICTAFPSATWTDRIWSVIFINAALIPVNVLLMALFSISGAAAAPGHLTMDGGKLVSQLMGPQRGALMTNTFLFLYALFFDIKMLTKTITMLFMAGFAMIFKPVKLVTKHVKWVLAVLLPVYMMLSAVYHNTCRYFWAKMMQEPFVKFGIKALKLMTIRSFGRYVAKKYDQLIVGTTIFNVLDWYEGYILDASPLAFEVPDADGFFGGADLAL</sequence>
<evidence type="ECO:0000313" key="12">
    <source>
        <dbReference type="Proteomes" id="UP001190700"/>
    </source>
</evidence>
<feature type="region of interest" description="Disordered" evidence="8">
    <location>
        <begin position="1253"/>
        <end position="1288"/>
    </location>
</feature>
<dbReference type="PROSITE" id="PS50026">
    <property type="entry name" value="EGF_3"/>
    <property type="match status" value="3"/>
</dbReference>
<evidence type="ECO:0000256" key="7">
    <source>
        <dbReference type="PROSITE-ProRule" id="PRU00076"/>
    </source>
</evidence>
<dbReference type="SMART" id="SM00181">
    <property type="entry name" value="EGF"/>
    <property type="match status" value="12"/>
</dbReference>
<dbReference type="Pfam" id="PF02010">
    <property type="entry name" value="REJ"/>
    <property type="match status" value="1"/>
</dbReference>
<feature type="domain" description="EGF-like" evidence="10">
    <location>
        <begin position="620"/>
        <end position="662"/>
    </location>
</feature>
<keyword evidence="3 7" id="KW-0245">EGF-like domain</keyword>
<feature type="compositionally biased region" description="Polar residues" evidence="8">
    <location>
        <begin position="1945"/>
        <end position="1968"/>
    </location>
</feature>
<evidence type="ECO:0000256" key="5">
    <source>
        <dbReference type="ARBA" id="ARBA00022837"/>
    </source>
</evidence>
<name>A0AAE0GAH9_9CHLO</name>
<organism evidence="11 12">
    <name type="scientific">Cymbomonas tetramitiformis</name>
    <dbReference type="NCBI Taxonomy" id="36881"/>
    <lineage>
        <taxon>Eukaryota</taxon>
        <taxon>Viridiplantae</taxon>
        <taxon>Chlorophyta</taxon>
        <taxon>Pyramimonadophyceae</taxon>
        <taxon>Pyramimonadales</taxon>
        <taxon>Pyramimonadaceae</taxon>
        <taxon>Cymbomonas</taxon>
    </lineage>
</organism>
<evidence type="ECO:0000256" key="3">
    <source>
        <dbReference type="ARBA" id="ARBA00022536"/>
    </source>
</evidence>
<dbReference type="Gene3D" id="2.10.25.10">
    <property type="entry name" value="Laminin"/>
    <property type="match status" value="5"/>
</dbReference>
<dbReference type="InterPro" id="IPR001881">
    <property type="entry name" value="EGF-like_Ca-bd_dom"/>
</dbReference>
<feature type="region of interest" description="Disordered" evidence="8">
    <location>
        <begin position="2077"/>
        <end position="2096"/>
    </location>
</feature>
<keyword evidence="9" id="KW-0812">Transmembrane</keyword>
<comment type="subcellular location">
    <subcellularLocation>
        <location evidence="1">Cell membrane</location>
    </subcellularLocation>
</comment>
<dbReference type="CDD" id="cd00054">
    <property type="entry name" value="EGF_CA"/>
    <property type="match status" value="3"/>
</dbReference>
<feature type="region of interest" description="Disordered" evidence="8">
    <location>
        <begin position="1809"/>
        <end position="1851"/>
    </location>
</feature>
<comment type="caution">
    <text evidence="11">The sequence shown here is derived from an EMBL/GenBank/DDBJ whole genome shotgun (WGS) entry which is preliminary data.</text>
</comment>
<dbReference type="EMBL" id="LGRX02007635">
    <property type="protein sequence ID" value="KAK3274589.1"/>
    <property type="molecule type" value="Genomic_DNA"/>
</dbReference>
<feature type="region of interest" description="Disordered" evidence="8">
    <location>
        <begin position="1914"/>
        <end position="1978"/>
    </location>
</feature>
<evidence type="ECO:0000256" key="9">
    <source>
        <dbReference type="SAM" id="Phobius"/>
    </source>
</evidence>
<feature type="region of interest" description="Disordered" evidence="8">
    <location>
        <begin position="2163"/>
        <end position="2201"/>
    </location>
</feature>
<dbReference type="PANTHER" id="PTHR10199:SF110">
    <property type="entry name" value="TSP C-TERMINAL DOMAIN-CONTAINING PROTEIN"/>
    <property type="match status" value="1"/>
</dbReference>
<feature type="transmembrane region" description="Helical" evidence="9">
    <location>
        <begin position="2574"/>
        <end position="2594"/>
    </location>
</feature>
<feature type="transmembrane region" description="Helical" evidence="9">
    <location>
        <begin position="2664"/>
        <end position="2689"/>
    </location>
</feature>
<keyword evidence="9" id="KW-0472">Membrane</keyword>
<keyword evidence="12" id="KW-1185">Reference proteome</keyword>
<feature type="domain" description="EGF-like" evidence="10">
    <location>
        <begin position="394"/>
        <end position="436"/>
    </location>
</feature>
<feature type="transmembrane region" description="Helical" evidence="9">
    <location>
        <begin position="2758"/>
        <end position="2777"/>
    </location>
</feature>
<keyword evidence="9" id="KW-1133">Transmembrane helix</keyword>
<feature type="compositionally biased region" description="Pro residues" evidence="8">
    <location>
        <begin position="18"/>
        <end position="34"/>
    </location>
</feature>
<proteinExistence type="predicted"/>
<dbReference type="InterPro" id="IPR049883">
    <property type="entry name" value="NOTCH1_EGF-like"/>
</dbReference>
<keyword evidence="6" id="KW-1015">Disulfide bond</keyword>
<dbReference type="InterPro" id="IPR046338">
    <property type="entry name" value="GAIN_dom_sf"/>
</dbReference>
<dbReference type="InterPro" id="IPR013783">
    <property type="entry name" value="Ig-like_fold"/>
</dbReference>
<feature type="region of interest" description="Disordered" evidence="8">
    <location>
        <begin position="1"/>
        <end position="34"/>
    </location>
</feature>
<dbReference type="Gene3D" id="2.60.40.10">
    <property type="entry name" value="Immunoglobulins"/>
    <property type="match status" value="2"/>
</dbReference>
<dbReference type="FunFam" id="2.10.25.10:FF:000027">
    <property type="entry name" value="Thrombospondin 3"/>
    <property type="match status" value="1"/>
</dbReference>
<accession>A0AAE0GAH9</accession>
<dbReference type="PANTHER" id="PTHR10199">
    <property type="entry name" value="THROMBOSPONDIN"/>
    <property type="match status" value="1"/>
</dbReference>
<feature type="domain" description="EGF-like" evidence="10">
    <location>
        <begin position="750"/>
        <end position="792"/>
    </location>
</feature>
<evidence type="ECO:0000256" key="8">
    <source>
        <dbReference type="SAM" id="MobiDB-lite"/>
    </source>
</evidence>
<evidence type="ECO:0000256" key="4">
    <source>
        <dbReference type="ARBA" id="ARBA00022737"/>
    </source>
</evidence>
<evidence type="ECO:0000256" key="1">
    <source>
        <dbReference type="ARBA" id="ARBA00004236"/>
    </source>
</evidence>
<dbReference type="GO" id="GO:0005886">
    <property type="term" value="C:plasma membrane"/>
    <property type="evidence" value="ECO:0007669"/>
    <property type="project" value="UniProtKB-SubCell"/>
</dbReference>
<reference evidence="11 12" key="1">
    <citation type="journal article" date="2015" name="Genome Biol. Evol.">
        <title>Comparative Genomics of a Bacterivorous Green Alga Reveals Evolutionary Causalities and Consequences of Phago-Mixotrophic Mode of Nutrition.</title>
        <authorList>
            <person name="Burns J.A."/>
            <person name="Paasch A."/>
            <person name="Narechania A."/>
            <person name="Kim E."/>
        </authorList>
    </citation>
    <scope>NUCLEOTIDE SEQUENCE [LARGE SCALE GENOMIC DNA]</scope>
    <source>
        <strain evidence="11 12">PLY_AMNH</strain>
    </source>
</reference>
<evidence type="ECO:0000259" key="10">
    <source>
        <dbReference type="PROSITE" id="PS50026"/>
    </source>
</evidence>
<keyword evidence="4" id="KW-0677">Repeat</keyword>
<feature type="transmembrane region" description="Helical" evidence="9">
    <location>
        <begin position="2539"/>
        <end position="2562"/>
    </location>
</feature>
<evidence type="ECO:0000256" key="2">
    <source>
        <dbReference type="ARBA" id="ARBA00022475"/>
    </source>
</evidence>